<sequence length="1483" mass="167644">MHFTTFQRNPFDPSPHPLLIPMSDNPIRVAFHRAFYEQLDAIATEGIMPSKGSSLSKLLCSCYADKSYGSDTETKEYHYTSVAEETKKEEKREEKKEERVTIEEVEEEEEEEERREYNVKVEDPPSPKKDRMLTAVHPSYGGGGGHFKIEDVTDDPEYSHYGNEEPEEDQEGGFVEYCRLDKNKQPSIPQICEASTVRKMNATMRMPMERFGLPSQTVSGTGKRLSVSMSGPRVVDISSGSHCTCGGCKIGFREHPWRKVCVHCKCDKNEHDIGPNQAVNVYERLGVQPPVDMPVVASSSHPGEAPGSVSHGYAWVPPGLPRKKVEEYMSQLPNNLIPRTGSQGEKLREKQLIQQLPRQDLSLAYCRHLNTPIEKKVYEEFVNARNEISLDIGYVNPNIPKNMDCQKCRGVIERAEMAVVAPKLGENQGWHPACFTCITCNELLVDLTYCVRDGQIYCERHYAELHKPRCAACDELIFAGEYTKAMNKDWHSDHFCCWQCDKTLTGQRYIMRDEQPYCIKCYEDVFANSCDECQKPIGIDSKDLSYKDKHWHEQCFLCNMCKVSLVDMPFGSKNDRIFCSNCYDQAFATRCDGCSEIFRAGMKKMEYKGKQWHDKCFCCAACKNPIGTKSFIPKNEDVYCAACYEDKFATRCSKCRKVISTGGVTYKNEPWHRECFCCTNCNASLAGQRFTSKDEKPYCANCYGELFAKRCNACTKPITGIGGAKFISFEDRHWHNDCFVCAQCTTSLVGKGFITDGTDILCPECAKARLMAQNSVRTKQIQNYQIYILHFTSPSLLLHSFLHSLLDSSPQTVDLPSMAGKQIRCGNPSTHQVLPHRQQTAVRVATSNGSTLTPKHQIPPEGSTTCSESAESSETSTATNISSRISTSKFAKNEELPRKCLVVRRSAPKQGVTKTEIRLVIYNETQKKEGLRKMEYPALMDASEMLADRLRDLETKSKKDGYEKEKEVRRDLEGERRPPVTPEHHKEVIAKLKKVAPSLCNPSDVTTAEPIDEKSVNTSDSSIQVSPSNNRRKRGAPVSRPPPSTVTPSTTVISDKDLDSIIATSEKSESEPKSKTSNDDSQSKSSSTYSTPLVKSSKKTPKKDKKKRKKKRSDVEDDSETPVDSVVRPPRQIKDKSAKSPKSPKKPVPIRDSSDRPIRSKPMKKEPPPQSKSDPADESEISLFPTDDSEVQSKPLRKPPPHAIRERKSNKNRSPKKPVEPESSKSRKPKKIQPREEKPKDPIEPSEPRRIKRDRDQPKDEEPKESVEPSQPRRMNKGRDQPKDEEPKEPVEQSEPRRVKKGRDEPKNEEPKEPKKPMEPLCDRRDCCMQDPCVKKDRKNEKKKEPESDQPTVTEKDEIPSGKRGKKKNKSRTDIVIRDDTSTTNNTNIEDSLYVLKSILKKLESSNSIKLKNNPDKEKVKAQLEKIIKAIEGKLANGTKLNADDLDRMKRIVAKTAELRGTVSLTTTVTVTESISVEDEDTN</sequence>
<evidence type="ECO:0000256" key="5">
    <source>
        <dbReference type="ARBA" id="ARBA00022833"/>
    </source>
</evidence>
<dbReference type="InterPro" id="IPR010442">
    <property type="entry name" value="PET_domain"/>
</dbReference>
<feature type="region of interest" description="Disordered" evidence="7">
    <location>
        <begin position="847"/>
        <end position="883"/>
    </location>
</feature>
<keyword evidence="9" id="KW-1185">Reference proteome</keyword>
<keyword evidence="3" id="KW-0677">Repeat</keyword>
<protein>
    <submittedName>
        <fullName evidence="8">Lim-9</fullName>
    </submittedName>
</protein>
<dbReference type="Proteomes" id="UP000005239">
    <property type="component" value="Unassembled WGS sequence"/>
</dbReference>
<feature type="region of interest" description="Disordered" evidence="7">
    <location>
        <begin position="956"/>
        <end position="1386"/>
    </location>
</feature>
<evidence type="ECO:0000313" key="9">
    <source>
        <dbReference type="Proteomes" id="UP000005239"/>
    </source>
</evidence>
<name>A0A2A6BL41_PRIPA</name>
<dbReference type="CDD" id="cd09430">
    <property type="entry name" value="LIM5_LIMPETin"/>
    <property type="match status" value="1"/>
</dbReference>
<proteinExistence type="inferred from homology"/>
<dbReference type="FunFam" id="2.10.110.10:FF:000066">
    <property type="entry name" value="Four and a half LIM domains protein"/>
    <property type="match status" value="1"/>
</dbReference>
<dbReference type="GO" id="GO:0030018">
    <property type="term" value="C:Z disc"/>
    <property type="evidence" value="ECO:0000318"/>
    <property type="project" value="GO_Central"/>
</dbReference>
<dbReference type="GO" id="GO:0003712">
    <property type="term" value="F:transcription coregulator activity"/>
    <property type="evidence" value="ECO:0000318"/>
    <property type="project" value="GO_Central"/>
</dbReference>
<dbReference type="CDD" id="cd09830">
    <property type="entry name" value="PET_LIMPETin_LIM-9"/>
    <property type="match status" value="1"/>
</dbReference>
<dbReference type="FunFam" id="2.10.110.10:FF:000013">
    <property type="entry name" value="Four and a half LIM domains 1"/>
    <property type="match status" value="1"/>
</dbReference>
<evidence type="ECO:0000256" key="6">
    <source>
        <dbReference type="ARBA" id="ARBA00023038"/>
    </source>
</evidence>
<evidence type="ECO:0000256" key="3">
    <source>
        <dbReference type="ARBA" id="ARBA00022737"/>
    </source>
</evidence>
<dbReference type="PROSITE" id="PS00478">
    <property type="entry name" value="LIM_DOMAIN_1"/>
    <property type="match status" value="3"/>
</dbReference>
<dbReference type="Pfam" id="PF00412">
    <property type="entry name" value="LIM"/>
    <property type="match status" value="6"/>
</dbReference>
<feature type="compositionally biased region" description="Low complexity" evidence="7">
    <location>
        <begin position="863"/>
        <end position="883"/>
    </location>
</feature>
<keyword evidence="5" id="KW-0862">Zinc</keyword>
<dbReference type="PANTHER" id="PTHR24205:SF4">
    <property type="entry name" value="PROTEIN ESPINAS"/>
    <property type="match status" value="1"/>
</dbReference>
<feature type="compositionally biased region" description="Basic and acidic residues" evidence="7">
    <location>
        <begin position="1152"/>
        <end position="1167"/>
    </location>
</feature>
<feature type="compositionally biased region" description="Basic and acidic residues" evidence="7">
    <location>
        <begin position="1233"/>
        <end position="1267"/>
    </location>
</feature>
<dbReference type="CDD" id="cd09414">
    <property type="entry name" value="LIM1_LIMPETin"/>
    <property type="match status" value="1"/>
</dbReference>
<dbReference type="CDD" id="cd09421">
    <property type="entry name" value="LIM3_LIMPETin"/>
    <property type="match status" value="1"/>
</dbReference>
<keyword evidence="6" id="KW-0440">LIM domain</keyword>
<dbReference type="CDD" id="cd09432">
    <property type="entry name" value="LIM6_LIMPETin"/>
    <property type="match status" value="1"/>
</dbReference>
<dbReference type="PANTHER" id="PTHR24205">
    <property type="entry name" value="FOUR AND A HALF LIM DOMAINS PROTEIN"/>
    <property type="match status" value="1"/>
</dbReference>
<organism evidence="8 9">
    <name type="scientific">Pristionchus pacificus</name>
    <name type="common">Parasitic nematode worm</name>
    <dbReference type="NCBI Taxonomy" id="54126"/>
    <lineage>
        <taxon>Eukaryota</taxon>
        <taxon>Metazoa</taxon>
        <taxon>Ecdysozoa</taxon>
        <taxon>Nematoda</taxon>
        <taxon>Chromadorea</taxon>
        <taxon>Rhabditida</taxon>
        <taxon>Rhabditina</taxon>
        <taxon>Diplogasteromorpha</taxon>
        <taxon>Diplogasteroidea</taxon>
        <taxon>Neodiplogasteridae</taxon>
        <taxon>Pristionchus</taxon>
    </lineage>
</organism>
<dbReference type="SUPFAM" id="SSF57716">
    <property type="entry name" value="Glucocorticoid receptor-like (DNA-binding domain)"/>
    <property type="match status" value="6"/>
</dbReference>
<reference evidence="8" key="2">
    <citation type="submission" date="2022-06" db="UniProtKB">
        <authorList>
            <consortium name="EnsemblMetazoa"/>
        </authorList>
    </citation>
    <scope>IDENTIFICATION</scope>
    <source>
        <strain evidence="8">PS312</strain>
    </source>
</reference>
<accession>A0A2A6BL41</accession>
<dbReference type="InterPro" id="IPR001781">
    <property type="entry name" value="Znf_LIM"/>
</dbReference>
<evidence type="ECO:0000256" key="2">
    <source>
        <dbReference type="ARBA" id="ARBA00022723"/>
    </source>
</evidence>
<dbReference type="Pfam" id="PF06297">
    <property type="entry name" value="PET"/>
    <property type="match status" value="1"/>
</dbReference>
<feature type="compositionally biased region" description="Basic and acidic residues" evidence="7">
    <location>
        <begin position="1277"/>
        <end position="1347"/>
    </location>
</feature>
<dbReference type="FunFam" id="2.10.110.10:FF:000081">
    <property type="entry name" value="Uncharacterized protein, isoform A"/>
    <property type="match status" value="1"/>
</dbReference>
<feature type="compositionally biased region" description="Basic and acidic residues" evidence="7">
    <location>
        <begin position="956"/>
        <end position="990"/>
    </location>
</feature>
<dbReference type="CDD" id="cd09341">
    <property type="entry name" value="LIM2_Testin_like"/>
    <property type="match status" value="1"/>
</dbReference>
<dbReference type="FunFam" id="2.10.110.10:FF:000070">
    <property type="entry name" value="Four and a half LIM domains 3"/>
    <property type="match status" value="1"/>
</dbReference>
<dbReference type="PROSITE" id="PS51303">
    <property type="entry name" value="PET"/>
    <property type="match status" value="1"/>
</dbReference>
<dbReference type="SMART" id="SM00132">
    <property type="entry name" value="LIM"/>
    <property type="match status" value="6"/>
</dbReference>
<dbReference type="GO" id="GO:0008270">
    <property type="term" value="F:zinc ion binding"/>
    <property type="evidence" value="ECO:0007669"/>
    <property type="project" value="UniProtKB-KW"/>
</dbReference>
<feature type="compositionally biased region" description="Low complexity" evidence="7">
    <location>
        <begin position="1083"/>
        <end position="1095"/>
    </location>
</feature>
<feature type="compositionally biased region" description="Basic and acidic residues" evidence="7">
    <location>
        <begin position="83"/>
        <end position="102"/>
    </location>
</feature>
<dbReference type="Gene3D" id="2.10.110.10">
    <property type="entry name" value="Cysteine Rich Protein"/>
    <property type="match status" value="6"/>
</dbReference>
<feature type="region of interest" description="Disordered" evidence="7">
    <location>
        <begin position="83"/>
        <end position="132"/>
    </location>
</feature>
<evidence type="ECO:0000256" key="4">
    <source>
        <dbReference type="ARBA" id="ARBA00022771"/>
    </source>
</evidence>
<feature type="compositionally biased region" description="Acidic residues" evidence="7">
    <location>
        <begin position="103"/>
        <end position="113"/>
    </location>
</feature>
<feature type="compositionally biased region" description="Basic and acidic residues" evidence="7">
    <location>
        <begin position="114"/>
        <end position="132"/>
    </location>
</feature>
<dbReference type="OrthoDB" id="274660at2759"/>
<keyword evidence="2" id="KW-0479">Metal-binding</keyword>
<gene>
    <name evidence="8" type="primary">WBGene00096292</name>
</gene>
<evidence type="ECO:0000313" key="8">
    <source>
        <dbReference type="EnsemblMetazoa" id="PPA06738.1"/>
    </source>
</evidence>
<keyword evidence="4" id="KW-0863">Zinc-finger</keyword>
<evidence type="ECO:0000256" key="7">
    <source>
        <dbReference type="SAM" id="MobiDB-lite"/>
    </source>
</evidence>
<dbReference type="FunFam" id="2.10.110.10:FF:000005">
    <property type="entry name" value="Testin isoform 1"/>
    <property type="match status" value="1"/>
</dbReference>
<dbReference type="FunFam" id="2.10.110.10:FF:000035">
    <property type="entry name" value="prickle-like protein 2 isoform X1"/>
    <property type="match status" value="1"/>
</dbReference>
<feature type="compositionally biased region" description="Polar residues" evidence="7">
    <location>
        <begin position="1016"/>
        <end position="1029"/>
    </location>
</feature>
<dbReference type="CDD" id="cd09425">
    <property type="entry name" value="LIM4_LIMPETin"/>
    <property type="match status" value="1"/>
</dbReference>
<feature type="compositionally biased region" description="Basic and acidic residues" evidence="7">
    <location>
        <begin position="1066"/>
        <end position="1082"/>
    </location>
</feature>
<dbReference type="GO" id="GO:0005634">
    <property type="term" value="C:nucleus"/>
    <property type="evidence" value="ECO:0000318"/>
    <property type="project" value="GO_Central"/>
</dbReference>
<reference evidence="9" key="1">
    <citation type="journal article" date="2008" name="Nat. Genet.">
        <title>The Pristionchus pacificus genome provides a unique perspective on nematode lifestyle and parasitism.</title>
        <authorList>
            <person name="Dieterich C."/>
            <person name="Clifton S.W."/>
            <person name="Schuster L.N."/>
            <person name="Chinwalla A."/>
            <person name="Delehaunty K."/>
            <person name="Dinkelacker I."/>
            <person name="Fulton L."/>
            <person name="Fulton R."/>
            <person name="Godfrey J."/>
            <person name="Minx P."/>
            <person name="Mitreva M."/>
            <person name="Roeseler W."/>
            <person name="Tian H."/>
            <person name="Witte H."/>
            <person name="Yang S.P."/>
            <person name="Wilson R.K."/>
            <person name="Sommer R.J."/>
        </authorList>
    </citation>
    <scope>NUCLEOTIDE SEQUENCE [LARGE SCALE GENOMIC DNA]</scope>
    <source>
        <strain evidence="9">PS312</strain>
    </source>
</reference>
<feature type="compositionally biased region" description="Basic and acidic residues" evidence="7">
    <location>
        <begin position="1371"/>
        <end position="1381"/>
    </location>
</feature>
<dbReference type="EnsemblMetazoa" id="PPA06738.1">
    <property type="protein sequence ID" value="PPA06738.1"/>
    <property type="gene ID" value="WBGene00096292"/>
</dbReference>
<comment type="similarity">
    <text evidence="1">Belongs to the prickle / espinas / testin family.</text>
</comment>
<evidence type="ECO:0000256" key="1">
    <source>
        <dbReference type="ARBA" id="ARBA00008268"/>
    </source>
</evidence>
<feature type="compositionally biased region" description="Basic residues" evidence="7">
    <location>
        <begin position="1096"/>
        <end position="1112"/>
    </location>
</feature>
<dbReference type="PROSITE" id="PS50023">
    <property type="entry name" value="LIM_DOMAIN_2"/>
    <property type="match status" value="5"/>
</dbReference>
<accession>A0A8R1U8N6</accession>